<dbReference type="InterPro" id="IPR006531">
    <property type="entry name" value="Gp5/Vgr_OB"/>
</dbReference>
<dbReference type="EMBL" id="ACNN01000029">
    <property type="protein sequence ID" value="EEN82233.1"/>
    <property type="molecule type" value="Genomic_DNA"/>
</dbReference>
<dbReference type="Pfam" id="PF04717">
    <property type="entry name" value="Phage_base_V"/>
    <property type="match status" value="1"/>
</dbReference>
<feature type="domain" description="Gp5/Type VI secretion system Vgr protein OB-fold" evidence="1">
    <location>
        <begin position="384"/>
        <end position="463"/>
    </location>
</feature>
<proteinExistence type="predicted"/>
<accession>C3JC79</accession>
<dbReference type="SUPFAM" id="SSF69349">
    <property type="entry name" value="Phage fibre proteins"/>
    <property type="match status" value="1"/>
</dbReference>
<dbReference type="STRING" id="553175.POREN0001_0479"/>
<gene>
    <name evidence="2" type="ORF">POREN0001_0479</name>
</gene>
<keyword evidence="3" id="KW-1185">Reference proteome</keyword>
<evidence type="ECO:0000259" key="1">
    <source>
        <dbReference type="Pfam" id="PF04717"/>
    </source>
</evidence>
<name>C3JC79_POREA</name>
<evidence type="ECO:0000313" key="3">
    <source>
        <dbReference type="Proteomes" id="UP000004295"/>
    </source>
</evidence>
<dbReference type="SUPFAM" id="SSF69255">
    <property type="entry name" value="gp5 N-terminal domain-like"/>
    <property type="match status" value="1"/>
</dbReference>
<evidence type="ECO:0000313" key="2">
    <source>
        <dbReference type="EMBL" id="EEN82233.1"/>
    </source>
</evidence>
<dbReference type="InterPro" id="IPR037026">
    <property type="entry name" value="Vgr_OB-fold_dom_sf"/>
</dbReference>
<comment type="caution">
    <text evidence="2">The sequence shown here is derived from an EMBL/GenBank/DDBJ whole genome shotgun (WGS) entry which is preliminary data.</text>
</comment>
<sequence>MRYGYTKDTESKRVLPLNPVKPKVRFDGEEFLFESLILKQKMNSCHNFEVVKEYFSQDEMWQAKPGELVEMIGSRVLIYLEHLDGSHPYEFSGWVTDVQIDSWEDFTDNPDCKHRSNKVRIIGQGDVVKLDGAATMNSFVDCSLSDIVVQTTKDSRLDVKCNPKYKGLLSYAMQYGESKFEFLNRLSYTYGEPFYYDGRALFFGTPDDPSSEDLYVDQDLTSLRTYSSAVPRKYIGYGYLPMEDQFVRTPESFECNDQHWMVDTITKRADYLFPDKGMVEAGTPVYYDSHIYDMAGDRRSDAAGRMMNIEGETRTCRIKLGGLVNIFFPLKMDVPWLGQYRIVQIIHRVDKRGNYSNHFMAMPSRYEYVPERFMHKLIAYPEVAIVSDNNDPRGQGRVKVQFYWQKPLSLATNWLRIQTPDAGSSDKVSSNRGWVTIPEVGDQVMIGFEHGDPHRPFVMGSLFHGKSGKGGDTENHLKSISTRSGHHIVFNDDEQGDWSITIKDQGGNAIHLDTKGKNIEISAPEQIKISAKDIVMEAQNEMFLSSGKRTQQSTGGDFTHVIGGKTQIKVEEDMALSLGGNLDTKAMGDVALNSGGDMRQESSNRIRIVSGGKTDISSQSDLTMESGTDVFISK</sequence>
<organism evidence="2 3">
    <name type="scientific">Porphyromonas endodontalis (strain ATCC 35406 / DSM 24491 / JCM 8526 / CCUG 16442 / BCRC 14492 / NCTC 13058 / HG 370)</name>
    <name type="common">Bacteroides endodontalis</name>
    <dbReference type="NCBI Taxonomy" id="553175"/>
    <lineage>
        <taxon>Bacteria</taxon>
        <taxon>Pseudomonadati</taxon>
        <taxon>Bacteroidota</taxon>
        <taxon>Bacteroidia</taxon>
        <taxon>Bacteroidales</taxon>
        <taxon>Porphyromonadaceae</taxon>
        <taxon>Porphyromonas</taxon>
    </lineage>
</organism>
<dbReference type="Proteomes" id="UP000004295">
    <property type="component" value="Unassembled WGS sequence"/>
</dbReference>
<dbReference type="Gene3D" id="2.40.50.230">
    <property type="entry name" value="Gp5 N-terminal domain"/>
    <property type="match status" value="1"/>
</dbReference>
<dbReference type="SUPFAM" id="SSF69279">
    <property type="entry name" value="Phage tail proteins"/>
    <property type="match status" value="1"/>
</dbReference>
<protein>
    <submittedName>
        <fullName evidence="2">Rhs element Vgr protein</fullName>
    </submittedName>
</protein>
<dbReference type="eggNOG" id="COG3501">
    <property type="taxonomic scope" value="Bacteria"/>
</dbReference>
<reference evidence="2 3" key="1">
    <citation type="submission" date="2009-04" db="EMBL/GenBank/DDBJ databases">
        <authorList>
            <person name="Sebastian Y."/>
            <person name="Madupu R."/>
            <person name="Durkin A.S."/>
            <person name="Torralba M."/>
            <person name="Methe B."/>
            <person name="Sutton G.G."/>
            <person name="Strausberg R.L."/>
            <person name="Nelson K.E."/>
        </authorList>
    </citation>
    <scope>NUCLEOTIDE SEQUENCE [LARGE SCALE GENOMIC DNA]</scope>
    <source>
        <strain evidence="3">ATCC 35406 / BCRC 14492 / JCM 8526 / NCTC 13058 / HG 370</strain>
    </source>
</reference>
<dbReference type="AlphaFoldDB" id="C3JC79"/>